<protein>
    <submittedName>
        <fullName evidence="2">Uncharacterized protein</fullName>
    </submittedName>
</protein>
<accession>A0A8S5MJ02</accession>
<name>A0A8S5MJ02_9CAUD</name>
<proteinExistence type="predicted"/>
<evidence type="ECO:0000313" key="2">
    <source>
        <dbReference type="EMBL" id="DAD82218.1"/>
    </source>
</evidence>
<dbReference type="EMBL" id="BK014913">
    <property type="protein sequence ID" value="DAD82218.1"/>
    <property type="molecule type" value="Genomic_DNA"/>
</dbReference>
<sequence length="92" mass="10342">MNPTKLEPFQKKREMEAKEQATALDTLAWSVGSYVVDAMAIFLGRNAPAYPSQPRSMNSTEDAPPGAKMTDADRFAAFAAEHNKRLRQRREK</sequence>
<organism evidence="2">
    <name type="scientific">Siphoviridae sp. ctwQg18</name>
    <dbReference type="NCBI Taxonomy" id="2826516"/>
    <lineage>
        <taxon>Viruses</taxon>
        <taxon>Duplodnaviria</taxon>
        <taxon>Heunggongvirae</taxon>
        <taxon>Uroviricota</taxon>
        <taxon>Caudoviricetes</taxon>
    </lineage>
</organism>
<feature type="region of interest" description="Disordered" evidence="1">
    <location>
        <begin position="47"/>
        <end position="70"/>
    </location>
</feature>
<evidence type="ECO:0000256" key="1">
    <source>
        <dbReference type="SAM" id="MobiDB-lite"/>
    </source>
</evidence>
<reference evidence="2" key="1">
    <citation type="journal article" date="2021" name="Proc. Natl. Acad. Sci. U.S.A.">
        <title>A Catalog of Tens of Thousands of Viruses from Human Metagenomes Reveals Hidden Associations with Chronic Diseases.</title>
        <authorList>
            <person name="Tisza M.J."/>
            <person name="Buck C.B."/>
        </authorList>
    </citation>
    <scope>NUCLEOTIDE SEQUENCE</scope>
    <source>
        <strain evidence="2">CtwQg18</strain>
    </source>
</reference>
<dbReference type="EMBL" id="BK014913">
    <property type="protein sequence ID" value="DAD82167.1"/>
    <property type="molecule type" value="Genomic_DNA"/>
</dbReference>